<protein>
    <recommendedName>
        <fullName evidence="3">Lipoprotein</fullName>
    </recommendedName>
</protein>
<proteinExistence type="predicted"/>
<accession>A0A6N3F718</accession>
<name>A0A6N3F718_9BACT</name>
<feature type="chain" id="PRO_5027081147" description="Lipoprotein" evidence="1">
    <location>
        <begin position="21"/>
        <end position="183"/>
    </location>
</feature>
<dbReference type="AlphaFoldDB" id="A0A6N3F718"/>
<dbReference type="RefSeq" id="WP_412442769.1">
    <property type="nucleotide sequence ID" value="NZ_CACRUT010000016.1"/>
</dbReference>
<dbReference type="EMBL" id="CACRUT010000016">
    <property type="protein sequence ID" value="VYU47854.1"/>
    <property type="molecule type" value="Genomic_DNA"/>
</dbReference>
<reference evidence="2" key="1">
    <citation type="submission" date="2019-11" db="EMBL/GenBank/DDBJ databases">
        <authorList>
            <person name="Feng L."/>
        </authorList>
    </citation>
    <scope>NUCLEOTIDE SEQUENCE</scope>
    <source>
        <strain evidence="2">PclaraLFYP37</strain>
    </source>
</reference>
<evidence type="ECO:0000313" key="2">
    <source>
        <dbReference type="EMBL" id="VYU47854.1"/>
    </source>
</evidence>
<gene>
    <name evidence="2" type="ORF">PCLFYP37_03055</name>
</gene>
<evidence type="ECO:0000256" key="1">
    <source>
        <dbReference type="SAM" id="SignalP"/>
    </source>
</evidence>
<organism evidence="2">
    <name type="scientific">Paraprevotella clara</name>
    <dbReference type="NCBI Taxonomy" id="454154"/>
    <lineage>
        <taxon>Bacteria</taxon>
        <taxon>Pseudomonadati</taxon>
        <taxon>Bacteroidota</taxon>
        <taxon>Bacteroidia</taxon>
        <taxon>Bacteroidales</taxon>
        <taxon>Prevotellaceae</taxon>
        <taxon>Paraprevotella</taxon>
    </lineage>
</organism>
<evidence type="ECO:0008006" key="3">
    <source>
        <dbReference type="Google" id="ProtNLM"/>
    </source>
</evidence>
<feature type="signal peptide" evidence="1">
    <location>
        <begin position="1"/>
        <end position="20"/>
    </location>
</feature>
<sequence length="183" mass="20145">MKRIRSFFIFTALLCLTACKEDVQNTYSNYPAYFVYKNVNTVPQLNAALNSLGVYTTIRRDRDRFLFTDESGHTTPVNATAIAGNSSIQMGIAGFIVGLPNIPELGSTTSLPVCYDLACPNCYSAYNISRALQLKEGGYAACVSCGRTYNLNNQGQISIGEEGVSLFRYHITYSGNTMVINNR</sequence>
<keyword evidence="1" id="KW-0732">Signal</keyword>